<dbReference type="GO" id="GO:0005524">
    <property type="term" value="F:ATP binding"/>
    <property type="evidence" value="ECO:0007669"/>
    <property type="project" value="UniProtKB-KW"/>
</dbReference>
<gene>
    <name evidence="6" type="ORF">DEJ48_10715</name>
</gene>
<name>A0A5P2C9B8_STRVZ</name>
<sequence>MSLDWTPNDRIIALACHQPGTRGNYSIRLDPLVTTKNTLSTRTSLPIGGNRPLGFTSSAAKAQGKLAAATASVLELRGQTITLAQQPGYAWTVAQQIGEPRRELPEPSPDLQAVAAVVGQEFGADFPLVGLLKRGVGVHHAGLPDEIRALTEYLMESGELDHLVSTTTIAQGVNFPVANVVMASHQFPYGEDMPAQDFWNLAGRAGRIEQGQVGVVALAASDRAKETKLRSFVGRKVADLNSTLIDMVRIAMAQYGELNLHQLSYQPTWSSFVQFLAHTYRQIGDHAEFANEVEQILRGTLGFQSLRSSQPSWAAQLTQGVREYSERITGKPLSLVDSTGFSWESVSSALRRLSEARISAQVWDQSLYEGSPRPLAGLVGVMLEVPELRENLVPIIEDHQDRTGDFISRVIQDWVNGASIPTLAAQYFKKERDTDLVAVTKCCQRLFKMAPTVAWGLSALQSMTLGEDFERMSDARRRELRNFPSYAFYGVANEREISMRLLGVPRSASPLIADAILGGSTTSLREARSRLAAQGEATWSRALGSVGSSYYRVWRILDGVN</sequence>
<keyword evidence="3" id="KW-0347">Helicase</keyword>
<evidence type="ECO:0000256" key="1">
    <source>
        <dbReference type="ARBA" id="ARBA00022741"/>
    </source>
</evidence>
<dbReference type="InterPro" id="IPR027417">
    <property type="entry name" value="P-loop_NTPase"/>
</dbReference>
<evidence type="ECO:0000313" key="7">
    <source>
        <dbReference type="Proteomes" id="UP000322927"/>
    </source>
</evidence>
<organism evidence="6 7">
    <name type="scientific">Streptomyces venezuelae</name>
    <dbReference type="NCBI Taxonomy" id="54571"/>
    <lineage>
        <taxon>Bacteria</taxon>
        <taxon>Bacillati</taxon>
        <taxon>Actinomycetota</taxon>
        <taxon>Actinomycetes</taxon>
        <taxon>Kitasatosporales</taxon>
        <taxon>Streptomycetaceae</taxon>
        <taxon>Streptomyces</taxon>
    </lineage>
</organism>
<dbReference type="PANTHER" id="PTHR47961">
    <property type="entry name" value="DNA POLYMERASE THETA, PUTATIVE (AFU_ORTHOLOGUE AFUA_1G05260)-RELATED"/>
    <property type="match status" value="1"/>
</dbReference>
<dbReference type="SUPFAM" id="SSF52540">
    <property type="entry name" value="P-loop containing nucleoside triphosphate hydrolases"/>
    <property type="match status" value="1"/>
</dbReference>
<evidence type="ECO:0000259" key="5">
    <source>
        <dbReference type="PROSITE" id="PS51194"/>
    </source>
</evidence>
<reference evidence="6 7" key="1">
    <citation type="submission" date="2018-05" db="EMBL/GenBank/DDBJ databases">
        <title>Streptomyces venezuelae.</title>
        <authorList>
            <person name="Kim W."/>
            <person name="Lee N."/>
            <person name="Cho B.-K."/>
        </authorList>
    </citation>
    <scope>NUCLEOTIDE SEQUENCE [LARGE SCALE GENOMIC DNA]</scope>
    <source>
        <strain evidence="6 7">ATCC 14584</strain>
    </source>
</reference>
<proteinExistence type="predicted"/>
<dbReference type="InterPro" id="IPR050474">
    <property type="entry name" value="Hel308_SKI2-like"/>
</dbReference>
<dbReference type="SMART" id="SM00490">
    <property type="entry name" value="HELICc"/>
    <property type="match status" value="1"/>
</dbReference>
<dbReference type="EMBL" id="CP029192">
    <property type="protein sequence ID" value="QES38947.1"/>
    <property type="molecule type" value="Genomic_DNA"/>
</dbReference>
<evidence type="ECO:0000256" key="4">
    <source>
        <dbReference type="ARBA" id="ARBA00022840"/>
    </source>
</evidence>
<evidence type="ECO:0000256" key="3">
    <source>
        <dbReference type="ARBA" id="ARBA00022806"/>
    </source>
</evidence>
<dbReference type="InterPro" id="IPR001650">
    <property type="entry name" value="Helicase_C-like"/>
</dbReference>
<keyword evidence="4" id="KW-0067">ATP-binding</keyword>
<evidence type="ECO:0000313" key="6">
    <source>
        <dbReference type="EMBL" id="QES38947.1"/>
    </source>
</evidence>
<keyword evidence="1" id="KW-0547">Nucleotide-binding</keyword>
<dbReference type="Proteomes" id="UP000322927">
    <property type="component" value="Chromosome"/>
</dbReference>
<dbReference type="PANTHER" id="PTHR47961:SF8">
    <property type="entry name" value="DEXH-BOX ATP-DEPENDENT RNA HELICASE DEXH15 CHLOROPLASTIC"/>
    <property type="match status" value="1"/>
</dbReference>
<feature type="domain" description="Helicase C-terminal" evidence="5">
    <location>
        <begin position="92"/>
        <end position="248"/>
    </location>
</feature>
<dbReference type="AlphaFoldDB" id="A0A5P2C9B8"/>
<protein>
    <recommendedName>
        <fullName evidence="5">Helicase C-terminal domain-containing protein</fullName>
    </recommendedName>
</protein>
<dbReference type="GO" id="GO:0016787">
    <property type="term" value="F:hydrolase activity"/>
    <property type="evidence" value="ECO:0007669"/>
    <property type="project" value="UniProtKB-KW"/>
</dbReference>
<dbReference type="GO" id="GO:0004386">
    <property type="term" value="F:helicase activity"/>
    <property type="evidence" value="ECO:0007669"/>
    <property type="project" value="UniProtKB-KW"/>
</dbReference>
<dbReference type="Gene3D" id="3.40.50.300">
    <property type="entry name" value="P-loop containing nucleotide triphosphate hydrolases"/>
    <property type="match status" value="1"/>
</dbReference>
<dbReference type="Pfam" id="PF00271">
    <property type="entry name" value="Helicase_C"/>
    <property type="match status" value="1"/>
</dbReference>
<evidence type="ECO:0000256" key="2">
    <source>
        <dbReference type="ARBA" id="ARBA00022801"/>
    </source>
</evidence>
<accession>A0A5P2C9B8</accession>
<keyword evidence="2" id="KW-0378">Hydrolase</keyword>
<dbReference type="PROSITE" id="PS51194">
    <property type="entry name" value="HELICASE_CTER"/>
    <property type="match status" value="1"/>
</dbReference>